<dbReference type="Proteomes" id="UP000058074">
    <property type="component" value="Chromosome"/>
</dbReference>
<evidence type="ECO:0000256" key="1">
    <source>
        <dbReference type="ARBA" id="ARBA00023015"/>
    </source>
</evidence>
<dbReference type="InterPro" id="IPR014284">
    <property type="entry name" value="RNA_pol_sigma-70_dom"/>
</dbReference>
<dbReference type="InterPro" id="IPR013325">
    <property type="entry name" value="RNA_pol_sigma_r2"/>
</dbReference>
<dbReference type="SUPFAM" id="SSF88946">
    <property type="entry name" value="Sigma2 domain of RNA polymerase sigma factors"/>
    <property type="match status" value="1"/>
</dbReference>
<dbReference type="PATRIC" id="fig|33050.5.peg.4069"/>
<evidence type="ECO:0000313" key="9">
    <source>
        <dbReference type="Proteomes" id="UP000058074"/>
    </source>
</evidence>
<evidence type="ECO:0000256" key="3">
    <source>
        <dbReference type="ARBA" id="ARBA00023125"/>
    </source>
</evidence>
<keyword evidence="1" id="KW-0805">Transcription regulation</keyword>
<dbReference type="Pfam" id="PF04542">
    <property type="entry name" value="Sigma70_r2"/>
    <property type="match status" value="1"/>
</dbReference>
<dbReference type="Pfam" id="PF04545">
    <property type="entry name" value="Sigma70_r4"/>
    <property type="match status" value="1"/>
</dbReference>
<dbReference type="InterPro" id="IPR012845">
    <property type="entry name" value="RNA_pol_sigma_FliA_WhiG"/>
</dbReference>
<dbReference type="SUPFAM" id="SSF88659">
    <property type="entry name" value="Sigma3 and sigma4 domains of RNA polymerase sigma factors"/>
    <property type="match status" value="2"/>
</dbReference>
<keyword evidence="2" id="KW-0731">Sigma factor</keyword>
<dbReference type="GO" id="GO:0006352">
    <property type="term" value="P:DNA-templated transcription initiation"/>
    <property type="evidence" value="ECO:0007669"/>
    <property type="project" value="InterPro"/>
</dbReference>
<dbReference type="InterPro" id="IPR013324">
    <property type="entry name" value="RNA_pol_sigma_r3/r4-like"/>
</dbReference>
<reference evidence="8 9" key="1">
    <citation type="journal article" date="2015" name="Genome Announc.">
        <title>Complete Genome Sequence of Polypropylene Glycol- and Polyethylene Glycol-Degrading Sphingopyxis macrogoltabida Strain EY-1.</title>
        <authorList>
            <person name="Ohtsubo Y."/>
            <person name="Nagata Y."/>
            <person name="Numata M."/>
            <person name="Tsuchikane K."/>
            <person name="Hosoyama A."/>
            <person name="Yamazoe A."/>
            <person name="Tsuda M."/>
            <person name="Fujita N."/>
            <person name="Kawai F."/>
        </authorList>
    </citation>
    <scope>NUCLEOTIDE SEQUENCE [LARGE SCALE GENOMIC DNA]</scope>
    <source>
        <strain evidence="8 9">EY-1</strain>
    </source>
</reference>
<dbReference type="GO" id="GO:0003677">
    <property type="term" value="F:DNA binding"/>
    <property type="evidence" value="ECO:0007669"/>
    <property type="project" value="UniProtKB-KW"/>
</dbReference>
<gene>
    <name evidence="8" type="ORF">AN936_19610</name>
</gene>
<dbReference type="InterPro" id="IPR007627">
    <property type="entry name" value="RNA_pol_sigma70_r2"/>
</dbReference>
<evidence type="ECO:0000256" key="4">
    <source>
        <dbReference type="ARBA" id="ARBA00023163"/>
    </source>
</evidence>
<dbReference type="EMBL" id="CP012700">
    <property type="protein sequence ID" value="ALH82485.1"/>
    <property type="molecule type" value="Genomic_DNA"/>
</dbReference>
<organism evidence="8 9">
    <name type="scientific">Sphingopyxis macrogoltabida</name>
    <name type="common">Sphingomonas macrogoltabidus</name>
    <dbReference type="NCBI Taxonomy" id="33050"/>
    <lineage>
        <taxon>Bacteria</taxon>
        <taxon>Pseudomonadati</taxon>
        <taxon>Pseudomonadota</taxon>
        <taxon>Alphaproteobacteria</taxon>
        <taxon>Sphingomonadales</taxon>
        <taxon>Sphingomonadaceae</taxon>
        <taxon>Sphingopyxis</taxon>
    </lineage>
</organism>
<dbReference type="PANTHER" id="PTHR30385:SF7">
    <property type="entry name" value="RNA POLYMERASE SIGMA FACTOR FLIA"/>
    <property type="match status" value="1"/>
</dbReference>
<dbReference type="Gene3D" id="1.10.1740.10">
    <property type="match status" value="1"/>
</dbReference>
<dbReference type="NCBIfam" id="TIGR02479">
    <property type="entry name" value="FliA_WhiG"/>
    <property type="match status" value="1"/>
</dbReference>
<dbReference type="NCBIfam" id="TIGR02937">
    <property type="entry name" value="sigma70-ECF"/>
    <property type="match status" value="1"/>
</dbReference>
<evidence type="ECO:0000259" key="5">
    <source>
        <dbReference type="Pfam" id="PF04539"/>
    </source>
</evidence>
<dbReference type="InterPro" id="IPR000943">
    <property type="entry name" value="RNA_pol_sigma70"/>
</dbReference>
<evidence type="ECO:0000313" key="8">
    <source>
        <dbReference type="EMBL" id="ALH82485.1"/>
    </source>
</evidence>
<dbReference type="AlphaFoldDB" id="A0A0N9UAS2"/>
<evidence type="ECO:0000256" key="2">
    <source>
        <dbReference type="ARBA" id="ARBA00023082"/>
    </source>
</evidence>
<dbReference type="InterPro" id="IPR007630">
    <property type="entry name" value="RNA_pol_sigma70_r4"/>
</dbReference>
<feature type="domain" description="RNA polymerase sigma-70 region 4" evidence="7">
    <location>
        <begin position="200"/>
        <end position="247"/>
    </location>
</feature>
<dbReference type="PRINTS" id="PR00046">
    <property type="entry name" value="SIGMA70FCT"/>
</dbReference>
<feature type="domain" description="RNA polymerase sigma-70 region 3" evidence="5">
    <location>
        <begin position="118"/>
        <end position="175"/>
    </location>
</feature>
<keyword evidence="3" id="KW-0238">DNA-binding</keyword>
<evidence type="ECO:0000259" key="6">
    <source>
        <dbReference type="Pfam" id="PF04542"/>
    </source>
</evidence>
<dbReference type="Gene3D" id="1.20.140.160">
    <property type="match status" value="1"/>
</dbReference>
<dbReference type="GO" id="GO:0016987">
    <property type="term" value="F:sigma factor activity"/>
    <property type="evidence" value="ECO:0007669"/>
    <property type="project" value="UniProtKB-KW"/>
</dbReference>
<dbReference type="KEGG" id="smag:AN936_19610"/>
<accession>A0A0N9UAS2</accession>
<dbReference type="OrthoDB" id="9799825at2"/>
<name>A0A0N9UAS2_SPHMC</name>
<feature type="domain" description="RNA polymerase sigma-70 region 2" evidence="6">
    <location>
        <begin position="37"/>
        <end position="107"/>
    </location>
</feature>
<sequence>MRIEPAGQFAGATGPREYAAAGGTLRPRGYPDSVERLVDEYAPLVRKIAWQVFSRVSRTSELDDLIQMGLIALIEASRHYEERGFAFATYASTRIRGAMIDQLRREADVGRSAMVANKRLKTVRATLEQHLMRAPTAAEMAEAFEMSAEEYFALERSATQGRSTSLDELTESGSFLIADDRPGAETLYEEEDVLDALRQCIDRLSEREQMVLQLYFFEELNLQEIGLTLDVSAARICQIKRDAMAKVNAMMVEMTE</sequence>
<evidence type="ECO:0000259" key="7">
    <source>
        <dbReference type="Pfam" id="PF04545"/>
    </source>
</evidence>
<dbReference type="Pfam" id="PF04539">
    <property type="entry name" value="Sigma70_r3"/>
    <property type="match status" value="1"/>
</dbReference>
<proteinExistence type="predicted"/>
<dbReference type="InterPro" id="IPR007624">
    <property type="entry name" value="RNA_pol_sigma70_r3"/>
</dbReference>
<dbReference type="PANTHER" id="PTHR30385">
    <property type="entry name" value="SIGMA FACTOR F FLAGELLAR"/>
    <property type="match status" value="1"/>
</dbReference>
<dbReference type="RefSeq" id="WP_054589529.1">
    <property type="nucleotide sequence ID" value="NZ_CP012700.1"/>
</dbReference>
<dbReference type="GO" id="GO:0003899">
    <property type="term" value="F:DNA-directed RNA polymerase activity"/>
    <property type="evidence" value="ECO:0007669"/>
    <property type="project" value="InterPro"/>
</dbReference>
<dbReference type="CDD" id="cd06171">
    <property type="entry name" value="Sigma70_r4"/>
    <property type="match status" value="1"/>
</dbReference>
<protein>
    <submittedName>
        <fullName evidence="8">RNA polymerase subunit sigma-70</fullName>
    </submittedName>
</protein>
<keyword evidence="4" id="KW-0804">Transcription</keyword>